<evidence type="ECO:0000313" key="2">
    <source>
        <dbReference type="Proteomes" id="UP001056120"/>
    </source>
</evidence>
<accession>A0ACB9GIY7</accession>
<protein>
    <submittedName>
        <fullName evidence="1">Uncharacterized protein</fullName>
    </submittedName>
</protein>
<reference evidence="1 2" key="2">
    <citation type="journal article" date="2022" name="Mol. Ecol. Resour.">
        <title>The genomes of chicory, endive, great burdock and yacon provide insights into Asteraceae paleo-polyploidization history and plant inulin production.</title>
        <authorList>
            <person name="Fan W."/>
            <person name="Wang S."/>
            <person name="Wang H."/>
            <person name="Wang A."/>
            <person name="Jiang F."/>
            <person name="Liu H."/>
            <person name="Zhao H."/>
            <person name="Xu D."/>
            <person name="Zhang Y."/>
        </authorList>
    </citation>
    <scope>NUCLEOTIDE SEQUENCE [LARGE SCALE GENOMIC DNA]</scope>
    <source>
        <strain evidence="2">cv. Yunnan</strain>
        <tissue evidence="1">Leaves</tissue>
    </source>
</reference>
<keyword evidence="2" id="KW-1185">Reference proteome</keyword>
<sequence>MLASIESSEMPWLFMWVWKGEAAMALCSRKWGFAKDARGPIGGFVWPPRSYSCSLCRREFRSVQVLCGHMNVQWRERAKLKQNPKSLLESTNTIFFSSPDDSPSRVSSIRILSQESTTLASNSDAKSYVYDKVLVLGLVETHLYLLVNVTW</sequence>
<dbReference type="Proteomes" id="UP001056120">
    <property type="component" value="Linkage Group LG14"/>
</dbReference>
<organism evidence="1 2">
    <name type="scientific">Smallanthus sonchifolius</name>
    <dbReference type="NCBI Taxonomy" id="185202"/>
    <lineage>
        <taxon>Eukaryota</taxon>
        <taxon>Viridiplantae</taxon>
        <taxon>Streptophyta</taxon>
        <taxon>Embryophyta</taxon>
        <taxon>Tracheophyta</taxon>
        <taxon>Spermatophyta</taxon>
        <taxon>Magnoliopsida</taxon>
        <taxon>eudicotyledons</taxon>
        <taxon>Gunneridae</taxon>
        <taxon>Pentapetalae</taxon>
        <taxon>asterids</taxon>
        <taxon>campanulids</taxon>
        <taxon>Asterales</taxon>
        <taxon>Asteraceae</taxon>
        <taxon>Asteroideae</taxon>
        <taxon>Heliantheae alliance</taxon>
        <taxon>Millerieae</taxon>
        <taxon>Smallanthus</taxon>
    </lineage>
</organism>
<name>A0ACB9GIY7_9ASTR</name>
<gene>
    <name evidence="1" type="ORF">L1987_42509</name>
</gene>
<dbReference type="EMBL" id="CM042031">
    <property type="protein sequence ID" value="KAI3783427.1"/>
    <property type="molecule type" value="Genomic_DNA"/>
</dbReference>
<comment type="caution">
    <text evidence="1">The sequence shown here is derived from an EMBL/GenBank/DDBJ whole genome shotgun (WGS) entry which is preliminary data.</text>
</comment>
<proteinExistence type="predicted"/>
<reference evidence="2" key="1">
    <citation type="journal article" date="2022" name="Mol. Ecol. Resour.">
        <title>The genomes of chicory, endive, great burdock and yacon provide insights into Asteraceae palaeo-polyploidization history and plant inulin production.</title>
        <authorList>
            <person name="Fan W."/>
            <person name="Wang S."/>
            <person name="Wang H."/>
            <person name="Wang A."/>
            <person name="Jiang F."/>
            <person name="Liu H."/>
            <person name="Zhao H."/>
            <person name="Xu D."/>
            <person name="Zhang Y."/>
        </authorList>
    </citation>
    <scope>NUCLEOTIDE SEQUENCE [LARGE SCALE GENOMIC DNA]</scope>
    <source>
        <strain evidence="2">cv. Yunnan</strain>
    </source>
</reference>
<evidence type="ECO:0000313" key="1">
    <source>
        <dbReference type="EMBL" id="KAI3783427.1"/>
    </source>
</evidence>